<dbReference type="Proteomes" id="UP001174691">
    <property type="component" value="Unassembled WGS sequence"/>
</dbReference>
<evidence type="ECO:0000256" key="3">
    <source>
        <dbReference type="ARBA" id="ARBA00009699"/>
    </source>
</evidence>
<gene>
    <name evidence="14" type="ORF">NKR19_g9046</name>
</gene>
<keyword evidence="8" id="KW-0325">Glycoprotein</keyword>
<comment type="subcellular location">
    <subcellularLocation>
        <location evidence="2">Endomembrane system</location>
    </subcellularLocation>
</comment>
<dbReference type="GO" id="GO:0012505">
    <property type="term" value="C:endomembrane system"/>
    <property type="evidence" value="ECO:0007669"/>
    <property type="project" value="UniProtKB-SubCell"/>
</dbReference>
<comment type="caution">
    <text evidence="14">The sequence shown here is derived from an EMBL/GenBank/DDBJ whole genome shotgun (WGS) entry which is preliminary data.</text>
</comment>
<evidence type="ECO:0000256" key="8">
    <source>
        <dbReference type="ARBA" id="ARBA00023180"/>
    </source>
</evidence>
<keyword evidence="12" id="KW-0812">Transmembrane</keyword>
<dbReference type="GO" id="GO:0009272">
    <property type="term" value="P:fungal-type cell wall biogenesis"/>
    <property type="evidence" value="ECO:0007669"/>
    <property type="project" value="TreeGrafter"/>
</dbReference>
<protein>
    <recommendedName>
        <fullName evidence="4 10">Mannan endo-1,6-alpha-mannosidase</fullName>
        <ecNumber evidence="4 10">3.2.1.101</ecNumber>
    </recommendedName>
</protein>
<keyword evidence="12" id="KW-1133">Transmembrane helix</keyword>
<keyword evidence="9 10" id="KW-0326">Glycosidase</keyword>
<evidence type="ECO:0000256" key="5">
    <source>
        <dbReference type="ARBA" id="ARBA00022729"/>
    </source>
</evidence>
<evidence type="ECO:0000313" key="14">
    <source>
        <dbReference type="EMBL" id="KAJ9133481.1"/>
    </source>
</evidence>
<evidence type="ECO:0000256" key="12">
    <source>
        <dbReference type="SAM" id="Phobius"/>
    </source>
</evidence>
<evidence type="ECO:0000256" key="7">
    <source>
        <dbReference type="ARBA" id="ARBA00023136"/>
    </source>
</evidence>
<dbReference type="Pfam" id="PF03663">
    <property type="entry name" value="Glyco_hydro_76"/>
    <property type="match status" value="1"/>
</dbReference>
<dbReference type="PANTHER" id="PTHR12145:SF36">
    <property type="entry name" value="MANNAN ENDO-1,6-ALPHA-MANNOSIDASE DCW1"/>
    <property type="match status" value="1"/>
</dbReference>
<dbReference type="InterPro" id="IPR005198">
    <property type="entry name" value="Glyco_hydro_76"/>
</dbReference>
<feature type="chain" id="PRO_5041442294" description="Mannan endo-1,6-alpha-mannosidase" evidence="13">
    <location>
        <begin position="22"/>
        <end position="456"/>
    </location>
</feature>
<evidence type="ECO:0000256" key="13">
    <source>
        <dbReference type="SAM" id="SignalP"/>
    </source>
</evidence>
<reference evidence="14" key="1">
    <citation type="submission" date="2022-07" db="EMBL/GenBank/DDBJ databases">
        <title>Fungi with potential for degradation of polypropylene.</title>
        <authorList>
            <person name="Gostincar C."/>
        </authorList>
    </citation>
    <scope>NUCLEOTIDE SEQUENCE</scope>
    <source>
        <strain evidence="14">EXF-13287</strain>
    </source>
</reference>
<evidence type="ECO:0000256" key="4">
    <source>
        <dbReference type="ARBA" id="ARBA00012350"/>
    </source>
</evidence>
<evidence type="ECO:0000256" key="2">
    <source>
        <dbReference type="ARBA" id="ARBA00004308"/>
    </source>
</evidence>
<dbReference type="EC" id="3.2.1.101" evidence="4 10"/>
<keyword evidence="5 13" id="KW-0732">Signal</keyword>
<keyword evidence="6 10" id="KW-0378">Hydrolase</keyword>
<organism evidence="14 15">
    <name type="scientific">Coniochaeta hoffmannii</name>
    <dbReference type="NCBI Taxonomy" id="91930"/>
    <lineage>
        <taxon>Eukaryota</taxon>
        <taxon>Fungi</taxon>
        <taxon>Dikarya</taxon>
        <taxon>Ascomycota</taxon>
        <taxon>Pezizomycotina</taxon>
        <taxon>Sordariomycetes</taxon>
        <taxon>Sordariomycetidae</taxon>
        <taxon>Coniochaetales</taxon>
        <taxon>Coniochaetaceae</taxon>
        <taxon>Coniochaeta</taxon>
    </lineage>
</organism>
<dbReference type="AlphaFoldDB" id="A0AA38VI57"/>
<comment type="catalytic activity">
    <reaction evidence="1 10">
        <text>Random hydrolysis of (1-&gt;6)-alpha-D-mannosidic linkages in unbranched (1-&gt;6)-mannans.</text>
        <dbReference type="EC" id="3.2.1.101"/>
    </reaction>
</comment>
<dbReference type="InterPro" id="IPR008928">
    <property type="entry name" value="6-hairpin_glycosidase_sf"/>
</dbReference>
<dbReference type="GO" id="GO:0016052">
    <property type="term" value="P:carbohydrate catabolic process"/>
    <property type="evidence" value="ECO:0007669"/>
    <property type="project" value="InterPro"/>
</dbReference>
<feature type="transmembrane region" description="Helical" evidence="12">
    <location>
        <begin position="432"/>
        <end position="452"/>
    </location>
</feature>
<dbReference type="InterPro" id="IPR014480">
    <property type="entry name" value="Mannan-1_6-alpha_mannosidase"/>
</dbReference>
<dbReference type="GO" id="GO:0008496">
    <property type="term" value="F:mannan endo-1,6-alpha-mannosidase activity"/>
    <property type="evidence" value="ECO:0007669"/>
    <property type="project" value="UniProtKB-UniRule"/>
</dbReference>
<proteinExistence type="inferred from homology"/>
<evidence type="ECO:0000256" key="11">
    <source>
        <dbReference type="SAM" id="MobiDB-lite"/>
    </source>
</evidence>
<evidence type="ECO:0000256" key="1">
    <source>
        <dbReference type="ARBA" id="ARBA00001452"/>
    </source>
</evidence>
<evidence type="ECO:0000256" key="6">
    <source>
        <dbReference type="ARBA" id="ARBA00022801"/>
    </source>
</evidence>
<evidence type="ECO:0000256" key="9">
    <source>
        <dbReference type="ARBA" id="ARBA00023295"/>
    </source>
</evidence>
<keyword evidence="15" id="KW-1185">Reference proteome</keyword>
<name>A0AA38VI57_9PEZI</name>
<dbReference type="PIRSF" id="PIRSF016302">
    <property type="entry name" value="Man_a_manosd"/>
    <property type="match status" value="1"/>
</dbReference>
<sequence length="456" mass="48965">MISPTTRIAAAVLLGSGLANAAYSIGSVAEIKAASKQLAADLVAYYHGNEYGQTPGILPGPPPAGDYYWWEGGAMWGTLIDYWHLTGDETYNNITTQALLWQVGPNKDYMPPNVTASLGNDDQGFWGMSAMLAAEVKFPDPPKDQPQWLALAQAVFNTQASPDRHDNTCNGGLRWQIPLSNNGYNYKNSIANGCFFNLGARLARYTGNTTYADWAEKTWDWVTSVGFIDAEYNIYDGGHVEHNCTDINKAQFSYNNAVYLLGAAYMYNYTNGSAIWEQRTADLLNATIRVFFPDGIAYEVACEEHMSCTTDMLSFKGYLHRWMATVGRIAPFTHDKIMAVLQTSTAAAVSTCTGGASGRVCGFKWSTKAYDGLQGAGQQMNVLAAVSSLLIDQTSGPVTNLTGGTSSGDPNAGASSDSFNGHVTPPTTGDKAGAGILTFIILGMAVGTFGWMSTGV</sequence>
<feature type="region of interest" description="Disordered" evidence="11">
    <location>
        <begin position="400"/>
        <end position="427"/>
    </location>
</feature>
<evidence type="ECO:0000256" key="10">
    <source>
        <dbReference type="PIRNR" id="PIRNR016302"/>
    </source>
</evidence>
<evidence type="ECO:0000313" key="15">
    <source>
        <dbReference type="Proteomes" id="UP001174691"/>
    </source>
</evidence>
<dbReference type="EMBL" id="JANBVN010000201">
    <property type="protein sequence ID" value="KAJ9133481.1"/>
    <property type="molecule type" value="Genomic_DNA"/>
</dbReference>
<dbReference type="PANTHER" id="PTHR12145">
    <property type="entry name" value="MANNAN ENDO-1,6-ALPHA-MANNOSIDASE DCW1"/>
    <property type="match status" value="1"/>
</dbReference>
<comment type="similarity">
    <text evidence="3 10">Belongs to the glycosyl hydrolase 76 family.</text>
</comment>
<accession>A0AA38VI57</accession>
<dbReference type="Gene3D" id="1.50.10.20">
    <property type="match status" value="1"/>
</dbReference>
<dbReference type="SUPFAM" id="SSF48208">
    <property type="entry name" value="Six-hairpin glycosidases"/>
    <property type="match status" value="1"/>
</dbReference>
<keyword evidence="7 12" id="KW-0472">Membrane</keyword>
<feature type="signal peptide" evidence="13">
    <location>
        <begin position="1"/>
        <end position="21"/>
    </location>
</feature>
<dbReference type="FunFam" id="1.50.10.20:FF:000006">
    <property type="entry name" value="Mannan endo-1,6-alpha-mannosidase"/>
    <property type="match status" value="1"/>
</dbReference>